<dbReference type="AlphaFoldDB" id="A0A1G2KGI5"/>
<dbReference type="Proteomes" id="UP000179023">
    <property type="component" value="Unassembled WGS sequence"/>
</dbReference>
<evidence type="ECO:0000313" key="2">
    <source>
        <dbReference type="Proteomes" id="UP000179023"/>
    </source>
</evidence>
<dbReference type="STRING" id="1802270.A3C07_01190"/>
<evidence type="ECO:0000313" key="1">
    <source>
        <dbReference type="EMBL" id="OGZ98547.1"/>
    </source>
</evidence>
<accession>A0A1G2KGI5</accession>
<proteinExistence type="predicted"/>
<name>A0A1G2KGI5_9BACT</name>
<protein>
    <submittedName>
        <fullName evidence="1">Uncharacterized protein</fullName>
    </submittedName>
</protein>
<organism evidence="1 2">
    <name type="scientific">Candidatus Sungbacteria bacterium RIFCSPHIGHO2_02_FULL_47_11</name>
    <dbReference type="NCBI Taxonomy" id="1802270"/>
    <lineage>
        <taxon>Bacteria</taxon>
        <taxon>Candidatus Sungiibacteriota</taxon>
    </lineage>
</organism>
<dbReference type="EMBL" id="MHQI01000063">
    <property type="protein sequence ID" value="OGZ98547.1"/>
    <property type="molecule type" value="Genomic_DNA"/>
</dbReference>
<reference evidence="1 2" key="1">
    <citation type="journal article" date="2016" name="Nat. Commun.">
        <title>Thousands of microbial genomes shed light on interconnected biogeochemical processes in an aquifer system.</title>
        <authorList>
            <person name="Anantharaman K."/>
            <person name="Brown C.T."/>
            <person name="Hug L.A."/>
            <person name="Sharon I."/>
            <person name="Castelle C.J."/>
            <person name="Probst A.J."/>
            <person name="Thomas B.C."/>
            <person name="Singh A."/>
            <person name="Wilkins M.J."/>
            <person name="Karaoz U."/>
            <person name="Brodie E.L."/>
            <person name="Williams K.H."/>
            <person name="Hubbard S.S."/>
            <person name="Banfield J.F."/>
        </authorList>
    </citation>
    <scope>NUCLEOTIDE SEQUENCE [LARGE SCALE GENOMIC DNA]</scope>
</reference>
<sequence length="119" mass="13991">MYLTIASAKTMYSEAEKKRLEELGYTVWRSRGRYYASRPIQSFEEVATVWGKEFFDFLIEGTRYPEIIGVRFEEVTCHSVRHHVWGQMSGVIMIDPDNPIHTELFPFTLKLCGRPILRK</sequence>
<comment type="caution">
    <text evidence="1">The sequence shown here is derived from an EMBL/GenBank/DDBJ whole genome shotgun (WGS) entry which is preliminary data.</text>
</comment>
<gene>
    <name evidence="1" type="ORF">A3C07_01190</name>
</gene>